<comment type="similarity">
    <text evidence="1">Belongs to the membrane fusion protein (MFP) (TC 8.A.1) family.</text>
</comment>
<accession>A0A0F7KVL9</accession>
<name>A0A0F7KVL9_9SPHN</name>
<dbReference type="STRING" id="1267766.WYH_01784"/>
<dbReference type="Gene3D" id="2.40.420.20">
    <property type="match status" value="1"/>
</dbReference>
<dbReference type="RefSeq" id="WP_046904992.1">
    <property type="nucleotide sequence ID" value="NZ_CP011452.2"/>
</dbReference>
<dbReference type="Proteomes" id="UP000034392">
    <property type="component" value="Chromosome"/>
</dbReference>
<dbReference type="KEGG" id="aay:WYH_01784"/>
<dbReference type="Gene3D" id="1.10.287.470">
    <property type="entry name" value="Helix hairpin bin"/>
    <property type="match status" value="1"/>
</dbReference>
<dbReference type="InterPro" id="IPR006143">
    <property type="entry name" value="RND_pump_MFP"/>
</dbReference>
<evidence type="ECO:0000313" key="3">
    <source>
        <dbReference type="Proteomes" id="UP000034392"/>
    </source>
</evidence>
<dbReference type="GO" id="GO:1990281">
    <property type="term" value="C:efflux pump complex"/>
    <property type="evidence" value="ECO:0007669"/>
    <property type="project" value="TreeGrafter"/>
</dbReference>
<dbReference type="AlphaFoldDB" id="A0A0F7KVL9"/>
<dbReference type="Gene3D" id="2.40.30.170">
    <property type="match status" value="1"/>
</dbReference>
<dbReference type="OrthoDB" id="7914255at2"/>
<reference evidence="2" key="1">
    <citation type="submission" date="2015-05" db="EMBL/GenBank/DDBJ databases">
        <title>The complete genome of Altererythrobacter atlanticus strain 26DY36.</title>
        <authorList>
            <person name="Wu Y.-H."/>
            <person name="Cheng H."/>
            <person name="Wu X.-W."/>
        </authorList>
    </citation>
    <scope>NUCLEOTIDE SEQUENCE [LARGE SCALE GENOMIC DNA]</scope>
    <source>
        <strain evidence="2">26DY36</strain>
    </source>
</reference>
<evidence type="ECO:0000313" key="2">
    <source>
        <dbReference type="EMBL" id="AKH42820.1"/>
    </source>
</evidence>
<evidence type="ECO:0000256" key="1">
    <source>
        <dbReference type="ARBA" id="ARBA00009477"/>
    </source>
</evidence>
<sequence>MRISTRIAVAMLALAPLSACGESAPEQAEAEAPTGPVLVLKETDAARWTSVSAEVSTVDQAQAIARIPGILTTLSVGEGDYVKKGQVIGRIVDSQLGYQGSAYGAQAAAAQAQAVAAQAELDRAKYLHDNGVYSKARLEQARAAAEAAQAQVRAAKAQQQAVGAVAGQGAVVAPATGRVLAADIPAGSAVAPGMPIATITSGPVVLRLDLPESLAEEVNVGSSVIAEGIAGQDGSLRGTITRVYPSVTAGQVRADARIAGLDSKLIGRRVAARVESGAHKALLVPENYVTTRFGVDYVSLRSEDGQIATVPVQTAPSGEEGMVEILSGVSAGDTIVATGSGAEE</sequence>
<dbReference type="GO" id="GO:0015562">
    <property type="term" value="F:efflux transmembrane transporter activity"/>
    <property type="evidence" value="ECO:0007669"/>
    <property type="project" value="TreeGrafter"/>
</dbReference>
<keyword evidence="3" id="KW-1185">Reference proteome</keyword>
<protein>
    <submittedName>
        <fullName evidence="2">Efflux pump periplasmic linker BepF</fullName>
    </submittedName>
</protein>
<dbReference type="Gene3D" id="2.40.50.100">
    <property type="match status" value="1"/>
</dbReference>
<dbReference type="SUPFAM" id="SSF111369">
    <property type="entry name" value="HlyD-like secretion proteins"/>
    <property type="match status" value="1"/>
</dbReference>
<gene>
    <name evidence="2" type="primary">bepF_1</name>
    <name evidence="2" type="ORF">WYH_01784</name>
</gene>
<dbReference type="NCBIfam" id="TIGR01730">
    <property type="entry name" value="RND_mfp"/>
    <property type="match status" value="1"/>
</dbReference>
<dbReference type="PANTHER" id="PTHR30469:SF15">
    <property type="entry name" value="HLYD FAMILY OF SECRETION PROTEINS"/>
    <property type="match status" value="1"/>
</dbReference>
<dbReference type="PANTHER" id="PTHR30469">
    <property type="entry name" value="MULTIDRUG RESISTANCE PROTEIN MDTA"/>
    <property type="match status" value="1"/>
</dbReference>
<dbReference type="EMBL" id="CP011452">
    <property type="protein sequence ID" value="AKH42820.1"/>
    <property type="molecule type" value="Genomic_DNA"/>
</dbReference>
<dbReference type="PATRIC" id="fig|1267766.3.peg.1803"/>
<organism evidence="2 3">
    <name type="scientific">Croceibacterium atlanticum</name>
    <dbReference type="NCBI Taxonomy" id="1267766"/>
    <lineage>
        <taxon>Bacteria</taxon>
        <taxon>Pseudomonadati</taxon>
        <taxon>Pseudomonadota</taxon>
        <taxon>Alphaproteobacteria</taxon>
        <taxon>Sphingomonadales</taxon>
        <taxon>Erythrobacteraceae</taxon>
        <taxon>Croceibacterium</taxon>
    </lineage>
</organism>
<proteinExistence type="inferred from homology"/>